<evidence type="ECO:0000256" key="2">
    <source>
        <dbReference type="ARBA" id="ARBA00022771"/>
    </source>
</evidence>
<feature type="compositionally biased region" description="Polar residues" evidence="9">
    <location>
        <begin position="144"/>
        <end position="156"/>
    </location>
</feature>
<evidence type="ECO:0000313" key="11">
    <source>
        <dbReference type="EMBL" id="KAK9909398.1"/>
    </source>
</evidence>
<dbReference type="SUPFAM" id="SSF57716">
    <property type="entry name" value="Glucocorticoid receptor-like (DNA-binding domain)"/>
    <property type="match status" value="1"/>
</dbReference>
<dbReference type="Proteomes" id="UP001491310">
    <property type="component" value="Unassembled WGS sequence"/>
</dbReference>
<keyword evidence="12" id="KW-1185">Reference proteome</keyword>
<dbReference type="SMART" id="SM00401">
    <property type="entry name" value="ZnF_GATA"/>
    <property type="match status" value="1"/>
</dbReference>
<dbReference type="PANTHER" id="PTHR47172">
    <property type="entry name" value="OS01G0976800 PROTEIN"/>
    <property type="match status" value="1"/>
</dbReference>
<keyword evidence="3" id="KW-0862">Zinc</keyword>
<dbReference type="Pfam" id="PF00320">
    <property type="entry name" value="GATA"/>
    <property type="match status" value="1"/>
</dbReference>
<evidence type="ECO:0000256" key="8">
    <source>
        <dbReference type="PROSITE-ProRule" id="PRU00094"/>
    </source>
</evidence>
<name>A0ABR2YR33_9CHLO</name>
<dbReference type="InterPro" id="IPR013088">
    <property type="entry name" value="Znf_NHR/GATA"/>
</dbReference>
<evidence type="ECO:0000256" key="4">
    <source>
        <dbReference type="ARBA" id="ARBA00023015"/>
    </source>
</evidence>
<dbReference type="PANTHER" id="PTHR47172:SF24">
    <property type="entry name" value="GATA ZINC FINGER DOMAIN-CONTAINING PROTEIN 14-RELATED"/>
    <property type="match status" value="1"/>
</dbReference>
<dbReference type="Gene3D" id="3.30.50.10">
    <property type="entry name" value="Erythroid Transcription Factor GATA-1, subunit A"/>
    <property type="match status" value="1"/>
</dbReference>
<dbReference type="InterPro" id="IPR000679">
    <property type="entry name" value="Znf_GATA"/>
</dbReference>
<evidence type="ECO:0000256" key="3">
    <source>
        <dbReference type="ARBA" id="ARBA00022833"/>
    </source>
</evidence>
<evidence type="ECO:0000256" key="7">
    <source>
        <dbReference type="ARBA" id="ARBA00037539"/>
    </source>
</evidence>
<protein>
    <recommendedName>
        <fullName evidence="10">GATA-type domain-containing protein</fullName>
    </recommendedName>
</protein>
<evidence type="ECO:0000256" key="5">
    <source>
        <dbReference type="ARBA" id="ARBA00023163"/>
    </source>
</evidence>
<evidence type="ECO:0000313" key="12">
    <source>
        <dbReference type="Proteomes" id="UP001491310"/>
    </source>
</evidence>
<accession>A0ABR2YR33</accession>
<evidence type="ECO:0000256" key="9">
    <source>
        <dbReference type="SAM" id="MobiDB-lite"/>
    </source>
</evidence>
<sequence length="427" mass="45705">MNRRLILNRWRVNLEESNGTSYPMAVVQQYMAAAEMGVAAAYLMEMGGNGGKITSKEVFKQAAARSALPYSRPNFIGLNAGGKTCSQCGTNRTPQWREGPEGPKTLCNACGVKRVRQMRMLTDGHKRRPPAAAAPPLKTAVSLAKQSSGSLTSDSNAVVRRRDRSPAIRRPQRKAAAKAASRTAEFATTGDWPDDEADASYPVRSAAQSTFTDPSGSEDSAALNSDSAEEVAWTPTRGPGPAHTSMPQPPSPFPVVGHETAAAVNLLSMSIHEQDLGIGRGVAGTFAARDLSTSYDHHQYGKHMGSPMTFNSAAFAAMVNSSMNEVSGVKTEEQPAPPEELKDALRRLPHGKQTEMALVKERLENSLREEAAANAAVAAVAKILAIKQAAGIRARAAAAAASRDMQRFMAELDEEFSLSSILKKQRT</sequence>
<keyword evidence="5" id="KW-0804">Transcription</keyword>
<feature type="region of interest" description="Disordered" evidence="9">
    <location>
        <begin position="122"/>
        <end position="252"/>
    </location>
</feature>
<dbReference type="EMBL" id="JALJOT010000006">
    <property type="protein sequence ID" value="KAK9909398.1"/>
    <property type="molecule type" value="Genomic_DNA"/>
</dbReference>
<proteinExistence type="inferred from homology"/>
<keyword evidence="2 8" id="KW-0863">Zinc-finger</keyword>
<comment type="function">
    <text evidence="7">Transcriptional regulator that specifically binds 5'-GATA-3' or 5'-GAT-3' motifs within gene promoters.</text>
</comment>
<feature type="domain" description="GATA-type" evidence="10">
    <location>
        <begin position="79"/>
        <end position="112"/>
    </location>
</feature>
<feature type="compositionally biased region" description="Low complexity" evidence="9">
    <location>
        <begin position="177"/>
        <end position="187"/>
    </location>
</feature>
<reference evidence="11 12" key="1">
    <citation type="journal article" date="2024" name="Nat. Commun.">
        <title>Phylogenomics reveals the evolutionary origins of lichenization in chlorophyte algae.</title>
        <authorList>
            <person name="Puginier C."/>
            <person name="Libourel C."/>
            <person name="Otte J."/>
            <person name="Skaloud P."/>
            <person name="Haon M."/>
            <person name="Grisel S."/>
            <person name="Petersen M."/>
            <person name="Berrin J.G."/>
            <person name="Delaux P.M."/>
            <person name="Dal Grande F."/>
            <person name="Keller J."/>
        </authorList>
    </citation>
    <scope>NUCLEOTIDE SEQUENCE [LARGE SCALE GENOMIC DNA]</scope>
    <source>
        <strain evidence="11 12">SAG 216-7</strain>
    </source>
</reference>
<keyword evidence="4" id="KW-0805">Transcription regulation</keyword>
<comment type="similarity">
    <text evidence="6">Belongs to the type IV zinc-finger family. Class B subfamily.</text>
</comment>
<feature type="compositionally biased region" description="Polar residues" evidence="9">
    <location>
        <begin position="206"/>
        <end position="226"/>
    </location>
</feature>
<organism evidence="11 12">
    <name type="scientific">Coccomyxa subellipsoidea</name>
    <dbReference type="NCBI Taxonomy" id="248742"/>
    <lineage>
        <taxon>Eukaryota</taxon>
        <taxon>Viridiplantae</taxon>
        <taxon>Chlorophyta</taxon>
        <taxon>core chlorophytes</taxon>
        <taxon>Trebouxiophyceae</taxon>
        <taxon>Trebouxiophyceae incertae sedis</taxon>
        <taxon>Coccomyxaceae</taxon>
        <taxon>Coccomyxa</taxon>
    </lineage>
</organism>
<evidence type="ECO:0000256" key="1">
    <source>
        <dbReference type="ARBA" id="ARBA00022723"/>
    </source>
</evidence>
<dbReference type="CDD" id="cd00202">
    <property type="entry name" value="ZnF_GATA"/>
    <property type="match status" value="1"/>
</dbReference>
<keyword evidence="1" id="KW-0479">Metal-binding</keyword>
<dbReference type="PROSITE" id="PS50114">
    <property type="entry name" value="GATA_ZN_FINGER_2"/>
    <property type="match status" value="1"/>
</dbReference>
<gene>
    <name evidence="11" type="ORF">WJX75_001684</name>
</gene>
<evidence type="ECO:0000259" key="10">
    <source>
        <dbReference type="PROSITE" id="PS50114"/>
    </source>
</evidence>
<evidence type="ECO:0000256" key="6">
    <source>
        <dbReference type="ARBA" id="ARBA00024019"/>
    </source>
</evidence>
<comment type="caution">
    <text evidence="11">The sequence shown here is derived from an EMBL/GenBank/DDBJ whole genome shotgun (WGS) entry which is preliminary data.</text>
</comment>
<dbReference type="PROSITE" id="PS00344">
    <property type="entry name" value="GATA_ZN_FINGER_1"/>
    <property type="match status" value="1"/>
</dbReference>